<comment type="caution">
    <text evidence="2">The sequence shown here is derived from an EMBL/GenBank/DDBJ whole genome shotgun (WGS) entry which is preliminary data.</text>
</comment>
<reference evidence="2" key="1">
    <citation type="journal article" date="2014" name="Front. Microbiol.">
        <title>High frequency of phylogenetically diverse reductive dehalogenase-homologous genes in deep subseafloor sedimentary metagenomes.</title>
        <authorList>
            <person name="Kawai M."/>
            <person name="Futagami T."/>
            <person name="Toyoda A."/>
            <person name="Takaki Y."/>
            <person name="Nishi S."/>
            <person name="Hori S."/>
            <person name="Arai W."/>
            <person name="Tsubouchi T."/>
            <person name="Morono Y."/>
            <person name="Uchiyama I."/>
            <person name="Ito T."/>
            <person name="Fujiyama A."/>
            <person name="Inagaki F."/>
            <person name="Takami H."/>
        </authorList>
    </citation>
    <scope>NUCLEOTIDE SEQUENCE</scope>
    <source>
        <strain evidence="2">Expedition CK06-06</strain>
    </source>
</reference>
<dbReference type="EMBL" id="BART01031366">
    <property type="protein sequence ID" value="GAH13606.1"/>
    <property type="molecule type" value="Genomic_DNA"/>
</dbReference>
<dbReference type="Pfam" id="PF00682">
    <property type="entry name" value="HMGL-like"/>
    <property type="match status" value="1"/>
</dbReference>
<dbReference type="GO" id="GO:0004736">
    <property type="term" value="F:pyruvate carboxylase activity"/>
    <property type="evidence" value="ECO:0007669"/>
    <property type="project" value="TreeGrafter"/>
</dbReference>
<accession>X1CYL3</accession>
<dbReference type="AlphaFoldDB" id="X1CYL3"/>
<proteinExistence type="predicted"/>
<dbReference type="Gene3D" id="3.20.20.70">
    <property type="entry name" value="Aldolase class I"/>
    <property type="match status" value="1"/>
</dbReference>
<sequence length="253" mass="27802">MRSYDMLTIADAYARLASGLFSIEMWGGATFDTAMRFLKECPWERLTRLREKVPNILFQMLLRASNAVGYTNYPDNVVQGFVKESASAGIDVFRVFDPLNWVPNMEVAIAVVQDSGALCEATVCYTGDVLDPKRDKYTLKYYVNLAKELEKRGAHLLAIKDMAGLCKPFAAGRLVKALHDEVSLPIHFHTHDTSGAALASCLEAARNGASIVDAAMAPFAGLTSQPNLNAIVEATRNTELDTTLNPEPLRQLT</sequence>
<dbReference type="GO" id="GO:0006094">
    <property type="term" value="P:gluconeogenesis"/>
    <property type="evidence" value="ECO:0007669"/>
    <property type="project" value="TreeGrafter"/>
</dbReference>
<dbReference type="PANTHER" id="PTHR43778:SF2">
    <property type="entry name" value="PYRUVATE CARBOXYLASE, MITOCHONDRIAL"/>
    <property type="match status" value="1"/>
</dbReference>
<organism evidence="2">
    <name type="scientific">marine sediment metagenome</name>
    <dbReference type="NCBI Taxonomy" id="412755"/>
    <lineage>
        <taxon>unclassified sequences</taxon>
        <taxon>metagenomes</taxon>
        <taxon>ecological metagenomes</taxon>
    </lineage>
</organism>
<dbReference type="InterPro" id="IPR013785">
    <property type="entry name" value="Aldolase_TIM"/>
</dbReference>
<evidence type="ECO:0000259" key="1">
    <source>
        <dbReference type="PROSITE" id="PS50991"/>
    </source>
</evidence>
<dbReference type="SUPFAM" id="SSF51569">
    <property type="entry name" value="Aldolase"/>
    <property type="match status" value="1"/>
</dbReference>
<evidence type="ECO:0000313" key="2">
    <source>
        <dbReference type="EMBL" id="GAH13606.1"/>
    </source>
</evidence>
<feature type="non-terminal residue" evidence="2">
    <location>
        <position position="253"/>
    </location>
</feature>
<dbReference type="CDD" id="cd07937">
    <property type="entry name" value="DRE_TIM_PC_TC_5S"/>
    <property type="match status" value="1"/>
</dbReference>
<dbReference type="InterPro" id="IPR055268">
    <property type="entry name" value="PCB-like"/>
</dbReference>
<dbReference type="GO" id="GO:0005737">
    <property type="term" value="C:cytoplasm"/>
    <property type="evidence" value="ECO:0007669"/>
    <property type="project" value="TreeGrafter"/>
</dbReference>
<dbReference type="InterPro" id="IPR000891">
    <property type="entry name" value="PYR_CT"/>
</dbReference>
<gene>
    <name evidence="2" type="ORF">S01H4_54496</name>
</gene>
<protein>
    <recommendedName>
        <fullName evidence="1">Pyruvate carboxyltransferase domain-containing protein</fullName>
    </recommendedName>
</protein>
<name>X1CYL3_9ZZZZ</name>
<feature type="domain" description="Pyruvate carboxyltransferase" evidence="1">
    <location>
        <begin position="1"/>
        <end position="250"/>
    </location>
</feature>
<dbReference type="PROSITE" id="PS50991">
    <property type="entry name" value="PYR_CT"/>
    <property type="match status" value="1"/>
</dbReference>
<dbReference type="PANTHER" id="PTHR43778">
    <property type="entry name" value="PYRUVATE CARBOXYLASE"/>
    <property type="match status" value="1"/>
</dbReference>